<proteinExistence type="predicted"/>
<sequence length="163" mass="17802">MARSIGNEHHTQINNEGAAAQNKRSPDIEKDENTRIDGVEPEVGVAVQNKRGPDIEKDENMIIDGVEPEGGAAAQEEENVNANARDDEEGMKIDVSMKKPQRECAETPSADVSLDEEAYLQAAAQMYLKDDEEEQQMVLIEELVPNAGAEITADDGKVTKLVI</sequence>
<dbReference type="AlphaFoldDB" id="A0A9P5YIN7"/>
<dbReference type="Proteomes" id="UP000807469">
    <property type="component" value="Unassembled WGS sequence"/>
</dbReference>
<name>A0A9P5YIN7_9AGAR</name>
<feature type="compositionally biased region" description="Basic and acidic residues" evidence="1">
    <location>
        <begin position="51"/>
        <end position="60"/>
    </location>
</feature>
<keyword evidence="3" id="KW-1185">Reference proteome</keyword>
<comment type="caution">
    <text evidence="2">The sequence shown here is derived from an EMBL/GenBank/DDBJ whole genome shotgun (WGS) entry which is preliminary data.</text>
</comment>
<organism evidence="2 3">
    <name type="scientific">Pholiota conissans</name>
    <dbReference type="NCBI Taxonomy" id="109636"/>
    <lineage>
        <taxon>Eukaryota</taxon>
        <taxon>Fungi</taxon>
        <taxon>Dikarya</taxon>
        <taxon>Basidiomycota</taxon>
        <taxon>Agaricomycotina</taxon>
        <taxon>Agaricomycetes</taxon>
        <taxon>Agaricomycetidae</taxon>
        <taxon>Agaricales</taxon>
        <taxon>Agaricineae</taxon>
        <taxon>Strophariaceae</taxon>
        <taxon>Pholiota</taxon>
    </lineage>
</organism>
<feature type="compositionally biased region" description="Basic and acidic residues" evidence="1">
    <location>
        <begin position="24"/>
        <end position="38"/>
    </location>
</feature>
<feature type="region of interest" description="Disordered" evidence="1">
    <location>
        <begin position="1"/>
        <end position="90"/>
    </location>
</feature>
<evidence type="ECO:0000313" key="3">
    <source>
        <dbReference type="Proteomes" id="UP000807469"/>
    </source>
</evidence>
<evidence type="ECO:0000256" key="1">
    <source>
        <dbReference type="SAM" id="MobiDB-lite"/>
    </source>
</evidence>
<evidence type="ECO:0000313" key="2">
    <source>
        <dbReference type="EMBL" id="KAF9470014.1"/>
    </source>
</evidence>
<reference evidence="2" key="1">
    <citation type="submission" date="2020-11" db="EMBL/GenBank/DDBJ databases">
        <authorList>
            <consortium name="DOE Joint Genome Institute"/>
            <person name="Ahrendt S."/>
            <person name="Riley R."/>
            <person name="Andreopoulos W."/>
            <person name="Labutti K."/>
            <person name="Pangilinan J."/>
            <person name="Ruiz-Duenas F.J."/>
            <person name="Barrasa J.M."/>
            <person name="Sanchez-Garcia M."/>
            <person name="Camarero S."/>
            <person name="Miyauchi S."/>
            <person name="Serrano A."/>
            <person name="Linde D."/>
            <person name="Babiker R."/>
            <person name="Drula E."/>
            <person name="Ayuso-Fernandez I."/>
            <person name="Pacheco R."/>
            <person name="Padilla G."/>
            <person name="Ferreira P."/>
            <person name="Barriuso J."/>
            <person name="Kellner H."/>
            <person name="Castanera R."/>
            <person name="Alfaro M."/>
            <person name="Ramirez L."/>
            <person name="Pisabarro A.G."/>
            <person name="Kuo A."/>
            <person name="Tritt A."/>
            <person name="Lipzen A."/>
            <person name="He G."/>
            <person name="Yan M."/>
            <person name="Ng V."/>
            <person name="Cullen D."/>
            <person name="Martin F."/>
            <person name="Rosso M.-N."/>
            <person name="Henrissat B."/>
            <person name="Hibbett D."/>
            <person name="Martinez A.T."/>
            <person name="Grigoriev I.V."/>
        </authorList>
    </citation>
    <scope>NUCLEOTIDE SEQUENCE</scope>
    <source>
        <strain evidence="2">CIRM-BRFM 674</strain>
    </source>
</reference>
<dbReference type="EMBL" id="MU156436">
    <property type="protein sequence ID" value="KAF9470014.1"/>
    <property type="molecule type" value="Genomic_DNA"/>
</dbReference>
<gene>
    <name evidence="2" type="ORF">BDN70DRAFT_940205</name>
</gene>
<protein>
    <submittedName>
        <fullName evidence="2">Uncharacterized protein</fullName>
    </submittedName>
</protein>
<accession>A0A9P5YIN7</accession>
<feature type="compositionally biased region" description="Basic and acidic residues" evidence="1">
    <location>
        <begin position="1"/>
        <end position="11"/>
    </location>
</feature>